<keyword evidence="2" id="KW-0472">Membrane</keyword>
<keyword evidence="3" id="KW-0732">Signal</keyword>
<sequence length="448" mass="45853">MATSLVILALGTLPGRVQGLSVNTPQHVTQCESTTIKWNGGVGPYDLTISPPDSDPQNVVSFSGLTGLTFSWDTNKPTGSNLTIFLTDGNDGTLAQSSPFIVGPSQDDSCLGSQPGGSSTPPITTTSTTITTSSSSLDTIDSAPTPTPSSSSRPSTSNPRQPPTSSPSTSAVSTSVIAGSSKSTAATSGAERTNSNATSTPPISISSASYNTTSSAQGTPSDPTLSPMTSAARAQSPPTTTSIGLPEPSQSTAERHTLSTGAVVGIAVGSFGSIISLLVCWLICRRRRAAAPAKSSGVVKVPVFPPQPTTPSAKGAHLRPEHSRSTESTPRLPAQTHSSQQSHREVLHSATDPPPPPVERAQSIVPSDRYSALVALAGAAPPVSIALLQRTSNSAQSARTPQSLPATREPRYETDGGVRLAGGPLGAALDDDVLSDVHSTFPPPYDTY</sequence>
<dbReference type="EMBL" id="JH711797">
    <property type="protein sequence ID" value="EIW52032.1"/>
    <property type="molecule type" value="Genomic_DNA"/>
</dbReference>
<dbReference type="OrthoDB" id="2758840at2759"/>
<proteinExistence type="predicted"/>
<keyword evidence="5" id="KW-1185">Reference proteome</keyword>
<evidence type="ECO:0000313" key="5">
    <source>
        <dbReference type="Proteomes" id="UP000054317"/>
    </source>
</evidence>
<keyword evidence="2" id="KW-0812">Transmembrane</keyword>
<feature type="compositionally biased region" description="Low complexity" evidence="1">
    <location>
        <begin position="111"/>
        <end position="159"/>
    </location>
</feature>
<feature type="chain" id="PRO_5004444695" description="Mid2 domain-containing protein" evidence="3">
    <location>
        <begin position="20"/>
        <end position="448"/>
    </location>
</feature>
<dbReference type="KEGG" id="tvs:TRAVEDRAFT_54012"/>
<feature type="region of interest" description="Disordered" evidence="1">
    <location>
        <begin position="96"/>
        <end position="254"/>
    </location>
</feature>
<feature type="transmembrane region" description="Helical" evidence="2">
    <location>
        <begin position="262"/>
        <end position="284"/>
    </location>
</feature>
<feature type="region of interest" description="Disordered" evidence="1">
    <location>
        <begin position="294"/>
        <end position="362"/>
    </location>
</feature>
<feature type="region of interest" description="Disordered" evidence="1">
    <location>
        <begin position="391"/>
        <end position="416"/>
    </location>
</feature>
<gene>
    <name evidence="4" type="ORF">TRAVEDRAFT_54012</name>
</gene>
<evidence type="ECO:0000313" key="4">
    <source>
        <dbReference type="EMBL" id="EIW52032.1"/>
    </source>
</evidence>
<reference evidence="5" key="1">
    <citation type="journal article" date="2012" name="Science">
        <title>The Paleozoic origin of enzymatic lignin decomposition reconstructed from 31 fungal genomes.</title>
        <authorList>
            <person name="Floudas D."/>
            <person name="Binder M."/>
            <person name="Riley R."/>
            <person name="Barry K."/>
            <person name="Blanchette R.A."/>
            <person name="Henrissat B."/>
            <person name="Martinez A.T."/>
            <person name="Otillar R."/>
            <person name="Spatafora J.W."/>
            <person name="Yadav J.S."/>
            <person name="Aerts A."/>
            <person name="Benoit I."/>
            <person name="Boyd A."/>
            <person name="Carlson A."/>
            <person name="Copeland A."/>
            <person name="Coutinho P.M."/>
            <person name="de Vries R.P."/>
            <person name="Ferreira P."/>
            <person name="Findley K."/>
            <person name="Foster B."/>
            <person name="Gaskell J."/>
            <person name="Glotzer D."/>
            <person name="Gorecki P."/>
            <person name="Heitman J."/>
            <person name="Hesse C."/>
            <person name="Hori C."/>
            <person name="Igarashi K."/>
            <person name="Jurgens J.A."/>
            <person name="Kallen N."/>
            <person name="Kersten P."/>
            <person name="Kohler A."/>
            <person name="Kuees U."/>
            <person name="Kumar T.K.A."/>
            <person name="Kuo A."/>
            <person name="LaButti K."/>
            <person name="Larrondo L.F."/>
            <person name="Lindquist E."/>
            <person name="Ling A."/>
            <person name="Lombard V."/>
            <person name="Lucas S."/>
            <person name="Lundell T."/>
            <person name="Martin R."/>
            <person name="McLaughlin D.J."/>
            <person name="Morgenstern I."/>
            <person name="Morin E."/>
            <person name="Murat C."/>
            <person name="Nagy L.G."/>
            <person name="Nolan M."/>
            <person name="Ohm R.A."/>
            <person name="Patyshakuliyeva A."/>
            <person name="Rokas A."/>
            <person name="Ruiz-Duenas F.J."/>
            <person name="Sabat G."/>
            <person name="Salamov A."/>
            <person name="Samejima M."/>
            <person name="Schmutz J."/>
            <person name="Slot J.C."/>
            <person name="St John F."/>
            <person name="Stenlid J."/>
            <person name="Sun H."/>
            <person name="Sun S."/>
            <person name="Syed K."/>
            <person name="Tsang A."/>
            <person name="Wiebenga A."/>
            <person name="Young D."/>
            <person name="Pisabarro A."/>
            <person name="Eastwood D.C."/>
            <person name="Martin F."/>
            <person name="Cullen D."/>
            <person name="Grigoriev I.V."/>
            <person name="Hibbett D.S."/>
        </authorList>
    </citation>
    <scope>NUCLEOTIDE SEQUENCE [LARGE SCALE GENOMIC DNA]</scope>
    <source>
        <strain evidence="5">FP-101664</strain>
    </source>
</reference>
<evidence type="ECO:0000256" key="3">
    <source>
        <dbReference type="SAM" id="SignalP"/>
    </source>
</evidence>
<evidence type="ECO:0000256" key="2">
    <source>
        <dbReference type="SAM" id="Phobius"/>
    </source>
</evidence>
<dbReference type="AlphaFoldDB" id="R7S8Q0"/>
<feature type="compositionally biased region" description="Polar residues" evidence="1">
    <location>
        <begin position="217"/>
        <end position="252"/>
    </location>
</feature>
<name>R7S8Q0_TRAVS</name>
<dbReference type="GeneID" id="19417286"/>
<organism evidence="4 5">
    <name type="scientific">Trametes versicolor (strain FP-101664)</name>
    <name type="common">White-rot fungus</name>
    <name type="synonym">Coriolus versicolor</name>
    <dbReference type="NCBI Taxonomy" id="717944"/>
    <lineage>
        <taxon>Eukaryota</taxon>
        <taxon>Fungi</taxon>
        <taxon>Dikarya</taxon>
        <taxon>Basidiomycota</taxon>
        <taxon>Agaricomycotina</taxon>
        <taxon>Agaricomycetes</taxon>
        <taxon>Polyporales</taxon>
        <taxon>Polyporaceae</taxon>
        <taxon>Trametes</taxon>
    </lineage>
</organism>
<feature type="signal peptide" evidence="3">
    <location>
        <begin position="1"/>
        <end position="19"/>
    </location>
</feature>
<feature type="compositionally biased region" description="Polar residues" evidence="1">
    <location>
        <begin position="391"/>
        <end position="405"/>
    </location>
</feature>
<evidence type="ECO:0008006" key="6">
    <source>
        <dbReference type="Google" id="ProtNLM"/>
    </source>
</evidence>
<dbReference type="RefSeq" id="XP_008045135.1">
    <property type="nucleotide sequence ID" value="XM_008046944.1"/>
</dbReference>
<accession>R7S8Q0</accession>
<evidence type="ECO:0000256" key="1">
    <source>
        <dbReference type="SAM" id="MobiDB-lite"/>
    </source>
</evidence>
<dbReference type="Proteomes" id="UP000054317">
    <property type="component" value="Unassembled WGS sequence"/>
</dbReference>
<feature type="compositionally biased region" description="Low complexity" evidence="1">
    <location>
        <begin position="166"/>
        <end position="190"/>
    </location>
</feature>
<protein>
    <recommendedName>
        <fullName evidence="6">Mid2 domain-containing protein</fullName>
    </recommendedName>
</protein>
<feature type="compositionally biased region" description="Low complexity" evidence="1">
    <location>
        <begin position="197"/>
        <end position="216"/>
    </location>
</feature>
<keyword evidence="2" id="KW-1133">Transmembrane helix</keyword>